<dbReference type="Gene3D" id="3.90.226.10">
    <property type="entry name" value="2-enoyl-CoA Hydratase, Chain A, domain 1"/>
    <property type="match status" value="1"/>
</dbReference>
<evidence type="ECO:0000313" key="3">
    <source>
        <dbReference type="Proteomes" id="UP000261828"/>
    </source>
</evidence>
<sequence>MSLIMNRIRTSFCKVLLITCCITSGQTKKISSIDHNEPYLLSKEEISQDFDSLVHFVENTHPKMTHTVNIADYVKAKQEIRQSLADMTTKEAWRLFSKLNPIFNDAHFGLMVPERNPDSLNINTYIEIIGNEVYAGPHQYSKKVKVFSIGNLEMQKFLEDARKIVRGESKELKNFVIQRRFSHYLDLFDVNPNSDPWVVLEEKIPIPTNWTQLSHSFSKKGKTKNLFEYKYLGKKKALLTIRTFDKAKLQEFEEFLEKCFETIFRKKIETLVIDVSENGGGARELSDKLLSYLTTTKYTPTSKITARVAKENINRLPHLKIGDTITLDFPQWTEPKNDKIFEGKIFVAINERTYSQALVFSYIVQDFNIGTLMGKETGGRSNQSAQVKKYILPNSGITVLSPLYIFYRPKHAKANRGVVPDIEVDLPLEKKSLKNIVSRQ</sequence>
<gene>
    <name evidence="2" type="ORF">DX873_17200</name>
</gene>
<dbReference type="GO" id="GO:0006508">
    <property type="term" value="P:proteolysis"/>
    <property type="evidence" value="ECO:0007669"/>
    <property type="project" value="InterPro"/>
</dbReference>
<dbReference type="OrthoDB" id="5480566at2"/>
<dbReference type="Pfam" id="PF03572">
    <property type="entry name" value="Peptidase_S41"/>
    <property type="match status" value="1"/>
</dbReference>
<feature type="domain" description="Tail specific protease" evidence="1">
    <location>
        <begin position="237"/>
        <end position="424"/>
    </location>
</feature>
<dbReference type="PANTHER" id="PTHR32060:SF30">
    <property type="entry name" value="CARBOXY-TERMINAL PROCESSING PROTEASE CTPA"/>
    <property type="match status" value="1"/>
</dbReference>
<dbReference type="Proteomes" id="UP000261828">
    <property type="component" value="Unassembled WGS sequence"/>
</dbReference>
<dbReference type="GO" id="GO:0030288">
    <property type="term" value="C:outer membrane-bounded periplasmic space"/>
    <property type="evidence" value="ECO:0007669"/>
    <property type="project" value="TreeGrafter"/>
</dbReference>
<dbReference type="PANTHER" id="PTHR32060">
    <property type="entry name" value="TAIL-SPECIFIC PROTEASE"/>
    <property type="match status" value="1"/>
</dbReference>
<proteinExistence type="predicted"/>
<dbReference type="InterPro" id="IPR005151">
    <property type="entry name" value="Tail-specific_protease"/>
</dbReference>
<protein>
    <recommendedName>
        <fullName evidence="1">Tail specific protease domain-containing protein</fullName>
    </recommendedName>
</protein>
<dbReference type="InterPro" id="IPR029045">
    <property type="entry name" value="ClpP/crotonase-like_dom_sf"/>
</dbReference>
<dbReference type="GO" id="GO:0007165">
    <property type="term" value="P:signal transduction"/>
    <property type="evidence" value="ECO:0007669"/>
    <property type="project" value="TreeGrafter"/>
</dbReference>
<name>A0A371JLL9_9FLAO</name>
<reference evidence="2 3" key="1">
    <citation type="submission" date="2018-08" db="EMBL/GenBank/DDBJ databases">
        <title>Muricauda nanhaiensis sp. nov., isolated from seawater of the South China Sea.</title>
        <authorList>
            <person name="Dang Y."/>
        </authorList>
    </citation>
    <scope>NUCLEOTIDE SEQUENCE [LARGE SCALE GENOMIC DNA]</scope>
    <source>
        <strain evidence="2 3">SM1704</strain>
    </source>
</reference>
<evidence type="ECO:0000313" key="2">
    <source>
        <dbReference type="EMBL" id="RDY57887.1"/>
    </source>
</evidence>
<evidence type="ECO:0000259" key="1">
    <source>
        <dbReference type="Pfam" id="PF03572"/>
    </source>
</evidence>
<keyword evidence="3" id="KW-1185">Reference proteome</keyword>
<organism evidence="2 3">
    <name type="scientific">Flagellimonas nanhaiensis</name>
    <dbReference type="NCBI Taxonomy" id="2292706"/>
    <lineage>
        <taxon>Bacteria</taxon>
        <taxon>Pseudomonadati</taxon>
        <taxon>Bacteroidota</taxon>
        <taxon>Flavobacteriia</taxon>
        <taxon>Flavobacteriales</taxon>
        <taxon>Flavobacteriaceae</taxon>
        <taxon>Flagellimonas</taxon>
    </lineage>
</organism>
<dbReference type="GO" id="GO:0004175">
    <property type="term" value="F:endopeptidase activity"/>
    <property type="evidence" value="ECO:0007669"/>
    <property type="project" value="TreeGrafter"/>
</dbReference>
<dbReference type="SUPFAM" id="SSF52096">
    <property type="entry name" value="ClpP/crotonase"/>
    <property type="match status" value="1"/>
</dbReference>
<comment type="caution">
    <text evidence="2">The sequence shown here is derived from an EMBL/GenBank/DDBJ whole genome shotgun (WGS) entry which is preliminary data.</text>
</comment>
<accession>A0A371JLL9</accession>
<dbReference type="AlphaFoldDB" id="A0A371JLL9"/>
<dbReference type="GO" id="GO:0008236">
    <property type="term" value="F:serine-type peptidase activity"/>
    <property type="evidence" value="ECO:0007669"/>
    <property type="project" value="InterPro"/>
</dbReference>
<dbReference type="EMBL" id="QTJX01000006">
    <property type="protein sequence ID" value="RDY57887.1"/>
    <property type="molecule type" value="Genomic_DNA"/>
</dbReference>